<reference evidence="3 4" key="2">
    <citation type="journal article" date="2010" name="Stand. Genomic Sci.">
        <title>Complete genome sequence of Kribbella flavida type strain (IFO 14399).</title>
        <authorList>
            <person name="Pukall R."/>
            <person name="Lapidus A."/>
            <person name="Glavina Del Rio T."/>
            <person name="Copeland A."/>
            <person name="Tice H."/>
            <person name="Cheng J.-F."/>
            <person name="Lucas S."/>
            <person name="Chen F."/>
            <person name="Nolan M."/>
            <person name="LaButti K."/>
            <person name="Pati A."/>
            <person name="Ivanova N."/>
            <person name="Mavrommatis K."/>
            <person name="Mikhailova N."/>
            <person name="Pitluck S."/>
            <person name="Bruce D."/>
            <person name="Goodwin L."/>
            <person name="Land M."/>
            <person name="Hauser L."/>
            <person name="Chang Y.-J."/>
            <person name="Jeffries C.D."/>
            <person name="Chen A."/>
            <person name="Palaniappan K."/>
            <person name="Chain P."/>
            <person name="Rohde M."/>
            <person name="Goeker M."/>
            <person name="Bristow J."/>
            <person name="Eisen J.A."/>
            <person name="Markowitz V."/>
            <person name="Hugenholtz P."/>
            <person name="Kyrpides N.C."/>
            <person name="Klenk H.-P."/>
            <person name="Brettin T."/>
        </authorList>
    </citation>
    <scope>NUCLEOTIDE SEQUENCE [LARGE SCALE GENOMIC DNA]</scope>
    <source>
        <strain evidence="4">DSM 17836 / JCM 10339 / NBRC 14399</strain>
    </source>
</reference>
<dbReference type="STRING" id="479435.Kfla_0130"/>
<dbReference type="Proteomes" id="UP000007967">
    <property type="component" value="Chromosome"/>
</dbReference>
<accession>D2PRS9</accession>
<dbReference type="RefSeq" id="WP_012917816.1">
    <property type="nucleotide sequence ID" value="NC_013729.1"/>
</dbReference>
<dbReference type="AlphaFoldDB" id="D2PRS9"/>
<dbReference type="eggNOG" id="COG2220">
    <property type="taxonomic scope" value="Bacteria"/>
</dbReference>
<dbReference type="Pfam" id="PF12706">
    <property type="entry name" value="Lactamase_B_2"/>
    <property type="match status" value="1"/>
</dbReference>
<proteinExistence type="inferred from homology"/>
<dbReference type="SMART" id="SM00849">
    <property type="entry name" value="Lactamase_B"/>
    <property type="match status" value="1"/>
</dbReference>
<dbReference type="KEGG" id="kfl:Kfla_0130"/>
<evidence type="ECO:0000313" key="3">
    <source>
        <dbReference type="EMBL" id="ADB29259.1"/>
    </source>
</evidence>
<dbReference type="OrthoDB" id="3204284at2"/>
<name>D2PRS9_KRIFD</name>
<evidence type="ECO:0000259" key="2">
    <source>
        <dbReference type="SMART" id="SM00849"/>
    </source>
</evidence>
<evidence type="ECO:0000256" key="1">
    <source>
        <dbReference type="ARBA" id="ARBA00006817"/>
    </source>
</evidence>
<dbReference type="InterPro" id="IPR001279">
    <property type="entry name" value="Metallo-B-lactamas"/>
</dbReference>
<feature type="domain" description="Metallo-beta-lactamase" evidence="2">
    <location>
        <begin position="8"/>
        <end position="220"/>
    </location>
</feature>
<dbReference type="HOGENOM" id="CLU_666955_0_0_11"/>
<dbReference type="Pfam" id="PF08327">
    <property type="entry name" value="AHSA1"/>
    <property type="match status" value="1"/>
</dbReference>
<dbReference type="eggNOG" id="COG3832">
    <property type="taxonomic scope" value="Bacteria"/>
</dbReference>
<gene>
    <name evidence="3" type="ordered locus">Kfla_0130</name>
</gene>
<dbReference type="InterPro" id="IPR050114">
    <property type="entry name" value="UPF0173_UPF0282_UlaG_hydrolase"/>
</dbReference>
<sequence>MDSITFGGTATTLIRLGAFTVLTDPNFLHKGQRAYLGKGLWSRRLTEPAVVPANLPVLDAVVLSHLHGDHFDRVARRELDRAVPLVTTEPAAKRLRKYGFATTGLPVWSSFELTRDDESLTVEALPGTHARGFMRALLPPVMGSMLVHRRQGEVQRRLYISGDTLSGDHLDEIGSRYPDIDAAIVHLGGTRVLFSTVTMDGREGLDCLRRVRPKLTVPVHYDDYGVMKSPLSEFLDEVNRDTEDWQIEAPARGETVELGTRDGRAEGDSVAGRLTGASVDEAGLGLTWWFGCEPATVWAALSRPELLGEWLGPTVLSDTDFGVFSTRCLDDDVERSGTVVTCNPEVSLHVEWSEPGGHPDRIGAKLAPDQRGTLLTLTLQDKSRADAAAYRAVWEQRLERLGRVVGTEALRR</sequence>
<dbReference type="PANTHER" id="PTHR43546:SF7">
    <property type="entry name" value="METALLO-BETA-LACTAMASE DOMAIN-CONTAINING PROTEIN"/>
    <property type="match status" value="1"/>
</dbReference>
<dbReference type="InterPro" id="IPR013538">
    <property type="entry name" value="ASHA1/2-like_C"/>
</dbReference>
<evidence type="ECO:0000313" key="4">
    <source>
        <dbReference type="Proteomes" id="UP000007967"/>
    </source>
</evidence>
<dbReference type="SUPFAM" id="SSF55961">
    <property type="entry name" value="Bet v1-like"/>
    <property type="match status" value="1"/>
</dbReference>
<reference evidence="4" key="1">
    <citation type="submission" date="2009-09" db="EMBL/GenBank/DDBJ databases">
        <title>The complete genome of Kribbella flavida DSM 17836.</title>
        <authorList>
            <consortium name="US DOE Joint Genome Institute (JGI-PGF)"/>
            <person name="Lucas S."/>
            <person name="Copeland A."/>
            <person name="Lapidus A."/>
            <person name="Glavina del Rio T."/>
            <person name="Dalin E."/>
            <person name="Tice H."/>
            <person name="Bruce D."/>
            <person name="Goodwin L."/>
            <person name="Pitluck S."/>
            <person name="Kyrpides N."/>
            <person name="Mavromatis K."/>
            <person name="Ivanova N."/>
            <person name="Saunders E."/>
            <person name="Brettin T."/>
            <person name="Detter J.C."/>
            <person name="Han C."/>
            <person name="Larimer F."/>
            <person name="Land M."/>
            <person name="Hauser L."/>
            <person name="Markowitz V."/>
            <person name="Cheng J.-F."/>
            <person name="Hugenholtz P."/>
            <person name="Woyke T."/>
            <person name="Wu D."/>
            <person name="Pukall R."/>
            <person name="Klenk H.-P."/>
            <person name="Eisen J.A."/>
        </authorList>
    </citation>
    <scope>NUCLEOTIDE SEQUENCE [LARGE SCALE GENOMIC DNA]</scope>
    <source>
        <strain evidence="4">DSM 17836 / JCM 10339 / NBRC 14399</strain>
    </source>
</reference>
<comment type="similarity">
    <text evidence="1">Belongs to the AHA1 family.</text>
</comment>
<dbReference type="SUPFAM" id="SSF56281">
    <property type="entry name" value="Metallo-hydrolase/oxidoreductase"/>
    <property type="match status" value="1"/>
</dbReference>
<protein>
    <submittedName>
        <fullName evidence="3">Activator of Hsp90 ATPase 1 family protein</fullName>
    </submittedName>
</protein>
<dbReference type="InterPro" id="IPR036866">
    <property type="entry name" value="RibonucZ/Hydroxyglut_hydro"/>
</dbReference>
<dbReference type="InterPro" id="IPR023393">
    <property type="entry name" value="START-like_dom_sf"/>
</dbReference>
<keyword evidence="4" id="KW-1185">Reference proteome</keyword>
<organism evidence="3 4">
    <name type="scientific">Kribbella flavida (strain DSM 17836 / JCM 10339 / NBRC 14399)</name>
    <dbReference type="NCBI Taxonomy" id="479435"/>
    <lineage>
        <taxon>Bacteria</taxon>
        <taxon>Bacillati</taxon>
        <taxon>Actinomycetota</taxon>
        <taxon>Actinomycetes</taxon>
        <taxon>Propionibacteriales</taxon>
        <taxon>Kribbellaceae</taxon>
        <taxon>Kribbella</taxon>
    </lineage>
</organism>
<dbReference type="Gene3D" id="3.30.530.20">
    <property type="match status" value="1"/>
</dbReference>
<dbReference type="PANTHER" id="PTHR43546">
    <property type="entry name" value="UPF0173 METAL-DEPENDENT HYDROLASE MJ1163-RELATED"/>
    <property type="match status" value="1"/>
</dbReference>
<dbReference type="EMBL" id="CP001736">
    <property type="protein sequence ID" value="ADB29259.1"/>
    <property type="molecule type" value="Genomic_DNA"/>
</dbReference>
<dbReference type="Gene3D" id="3.60.15.10">
    <property type="entry name" value="Ribonuclease Z/Hydroxyacylglutathione hydrolase-like"/>
    <property type="match status" value="1"/>
</dbReference>